<evidence type="ECO:0000313" key="17">
    <source>
        <dbReference type="Proteomes" id="UP000030699"/>
    </source>
</evidence>
<protein>
    <recommendedName>
        <fullName evidence="15">Xylose isomerase-like TIM barrel domain-containing protein</fullName>
    </recommendedName>
</protein>
<dbReference type="CDD" id="cd00019">
    <property type="entry name" value="AP2Ec"/>
    <property type="match status" value="1"/>
</dbReference>
<dbReference type="GO" id="GO:0008081">
    <property type="term" value="F:phosphoric diester hydrolase activity"/>
    <property type="evidence" value="ECO:0007669"/>
    <property type="project" value="TreeGrafter"/>
</dbReference>
<evidence type="ECO:0000256" key="2">
    <source>
        <dbReference type="ARBA" id="ARBA00001947"/>
    </source>
</evidence>
<dbReference type="PROSITE" id="PS00730">
    <property type="entry name" value="AP_NUCLEASE_F2_2"/>
    <property type="match status" value="1"/>
</dbReference>
<comment type="cofactor">
    <cofactor evidence="1">
        <name>Mn(2+)</name>
        <dbReference type="ChEBI" id="CHEBI:29035"/>
    </cofactor>
</comment>
<dbReference type="Gene3D" id="3.20.20.150">
    <property type="entry name" value="Divalent-metal-dependent TIM barrel enzymes"/>
    <property type="match status" value="1"/>
</dbReference>
<organism evidence="16 17">
    <name type="scientific">Plasmodium falciparum MaliPS096_E11</name>
    <dbReference type="NCBI Taxonomy" id="1036727"/>
    <lineage>
        <taxon>Eukaryota</taxon>
        <taxon>Sar</taxon>
        <taxon>Alveolata</taxon>
        <taxon>Apicomplexa</taxon>
        <taxon>Aconoidasida</taxon>
        <taxon>Haemosporida</taxon>
        <taxon>Plasmodiidae</taxon>
        <taxon>Plasmodium</taxon>
        <taxon>Plasmodium (Laverania)</taxon>
    </lineage>
</organism>
<dbReference type="PROSITE" id="PS00731">
    <property type="entry name" value="AP_NUCLEASE_F2_3"/>
    <property type="match status" value="1"/>
</dbReference>
<dbReference type="InterPro" id="IPR001719">
    <property type="entry name" value="AP_endonuc_2"/>
</dbReference>
<feature type="compositionally biased region" description="Polar residues" evidence="13">
    <location>
        <begin position="232"/>
        <end position="246"/>
    </location>
</feature>
<evidence type="ECO:0000256" key="14">
    <source>
        <dbReference type="SAM" id="Phobius"/>
    </source>
</evidence>
<evidence type="ECO:0000259" key="15">
    <source>
        <dbReference type="Pfam" id="PF01261"/>
    </source>
</evidence>
<keyword evidence="8" id="KW-0862">Zinc</keyword>
<dbReference type="GO" id="GO:0005634">
    <property type="term" value="C:nucleus"/>
    <property type="evidence" value="ECO:0007669"/>
    <property type="project" value="TreeGrafter"/>
</dbReference>
<evidence type="ECO:0000256" key="1">
    <source>
        <dbReference type="ARBA" id="ARBA00001936"/>
    </source>
</evidence>
<comment type="function">
    <text evidence="12">Plays a role in mitochondrial DNA base excision repair (BER) pathway induced by oxidative stress. Has apurinic/apyrimidinic (AP) endonuclease activity towards double-stranded DNA (dsDNA) with a preference for C as opposite base. Has 3'-phosphatase activity; removes 3'-phosphate from blunt-end, recessed, and gapped DNA templates and thus, removes 3'-blocks for DNA polymerase activity during BER. Lacks 3'-5' exonuclease activity and does not cleave damaged bases by nucleotide incision repair (NIR).</text>
</comment>
<comment type="cofactor">
    <cofactor evidence="2">
        <name>Zn(2+)</name>
        <dbReference type="ChEBI" id="CHEBI:29105"/>
    </cofactor>
</comment>
<evidence type="ECO:0000256" key="11">
    <source>
        <dbReference type="ARBA" id="ARBA00023211"/>
    </source>
</evidence>
<comment type="similarity">
    <text evidence="4">Belongs to the AP endonuclease 2 family.</text>
</comment>
<dbReference type="SUPFAM" id="SSF51658">
    <property type="entry name" value="Xylose isomerase-like"/>
    <property type="match status" value="1"/>
</dbReference>
<evidence type="ECO:0000256" key="7">
    <source>
        <dbReference type="ARBA" id="ARBA00022801"/>
    </source>
</evidence>
<dbReference type="GO" id="GO:0006284">
    <property type="term" value="P:base-excision repair"/>
    <property type="evidence" value="ECO:0007669"/>
    <property type="project" value="TreeGrafter"/>
</dbReference>
<keyword evidence="5" id="KW-0479">Metal-binding</keyword>
<keyword evidence="6" id="KW-0227">DNA damage</keyword>
<keyword evidence="10" id="KW-0234">DNA repair</keyword>
<reference evidence="16 17" key="2">
    <citation type="submission" date="2013-02" db="EMBL/GenBank/DDBJ databases">
        <title>The Genome Sequence of Plasmodium falciparum MaliPS096_E11.</title>
        <authorList>
            <consortium name="The Broad Institute Genome Sequencing Platform"/>
            <consortium name="The Broad Institute Genome Sequencing Center for Infectious Disease"/>
            <person name="Neafsey D."/>
            <person name="Cheeseman I."/>
            <person name="Volkman S."/>
            <person name="Adams J."/>
            <person name="Walker B."/>
            <person name="Young S.K."/>
            <person name="Zeng Q."/>
            <person name="Gargeya S."/>
            <person name="Fitzgerald M."/>
            <person name="Haas B."/>
            <person name="Abouelleil A."/>
            <person name="Alvarado L."/>
            <person name="Arachchi H.M."/>
            <person name="Berlin A.M."/>
            <person name="Chapman S.B."/>
            <person name="Dewar J."/>
            <person name="Goldberg J."/>
            <person name="Griggs A."/>
            <person name="Gujja S."/>
            <person name="Hansen M."/>
            <person name="Howarth C."/>
            <person name="Imamovic A."/>
            <person name="Larimer J."/>
            <person name="McCowan C."/>
            <person name="Murphy C."/>
            <person name="Neiman D."/>
            <person name="Pearson M."/>
            <person name="Priest M."/>
            <person name="Roberts A."/>
            <person name="Saif S."/>
            <person name="Shea T."/>
            <person name="Sisk P."/>
            <person name="Sykes S."/>
            <person name="Wortman J."/>
            <person name="Nusbaum C."/>
            <person name="Birren B."/>
        </authorList>
    </citation>
    <scope>NUCLEOTIDE SEQUENCE [LARGE SCALE GENOMIC DNA]</scope>
    <source>
        <strain evidence="16 17">MaliPS096_E11</strain>
    </source>
</reference>
<dbReference type="PANTHER" id="PTHR21445">
    <property type="entry name" value="ENDONUCLEASE IV ENDODEOXYRIBONUCLEASE IV"/>
    <property type="match status" value="1"/>
</dbReference>
<dbReference type="HAMAP" id="MF_00152">
    <property type="entry name" value="Nfo"/>
    <property type="match status" value="1"/>
</dbReference>
<dbReference type="NCBIfam" id="TIGR00587">
    <property type="entry name" value="nfo"/>
    <property type="match status" value="1"/>
</dbReference>
<sequence length="598" mass="69836">MFFSFYHSSFSSLSSFFFSFFSLLLYMLVLLQIFPKNYYEAGTLSIRVIRKNTFNHSYNNIKNIHYIHCGYPNIFNNCRNYYMNNFYNNNLSAPFKNKNNYMHIFFKIVEGNKKKKREHPFFKYLFHMNMLEKSGDKKNTVISKITESCQYGDIRKYMNMKKESLEEGEKNKSGEEYNKHVEQNNIKDEKIHFKDGTFIKSKEEEIENEKGGTICLKKEIQKNVLEINNNTYNNDTKYLSNPKGVTNKSKQSKKEIEKKKKKKNNNNNNNNNNNKIKSEKSANDTKNIPPIPKNTEDRWNDYNKIKEYAKISNVYLGAHISASGGVQNAPINSFNISGLAFALFLKNQRKWESAALTNENIKQFEENCKKYNFDKNFILPHGSYLINLANPDKEKRDKSYLSFLDDIKRCEQLNIKLYNFHPGSTVGQCTVDEGIKNVADCINKVHKETNNVIIVLENSAGQKNSVGSKFEHLRDIINLVHDKDRIGVCLDTCHTFAAGYNIKTFENFDNVMKQFDDIVNVKYLKAVHLNDSKSDIGSGLDRHENIGKGKLTMDTFKYIMKSKYFKNIPIILETPDITNDESIYKYEIQNLYKLYFEK</sequence>
<dbReference type="InterPro" id="IPR013022">
    <property type="entry name" value="Xyl_isomerase-like_TIM-brl"/>
</dbReference>
<dbReference type="PANTHER" id="PTHR21445:SF0">
    <property type="entry name" value="APURINIC-APYRIMIDINIC ENDONUCLEASE"/>
    <property type="match status" value="1"/>
</dbReference>
<feature type="transmembrane region" description="Helical" evidence="14">
    <location>
        <begin position="12"/>
        <end position="34"/>
    </location>
</feature>
<keyword evidence="7" id="KW-0378">Hydrolase</keyword>
<gene>
    <name evidence="16" type="ORF">PFMALIP_04445</name>
</gene>
<evidence type="ECO:0000256" key="13">
    <source>
        <dbReference type="SAM" id="MobiDB-lite"/>
    </source>
</evidence>
<evidence type="ECO:0000256" key="5">
    <source>
        <dbReference type="ARBA" id="ARBA00022723"/>
    </source>
</evidence>
<dbReference type="Pfam" id="PF01261">
    <property type="entry name" value="AP_endonuc_2"/>
    <property type="match status" value="1"/>
</dbReference>
<dbReference type="PROSITE" id="PS51432">
    <property type="entry name" value="AP_NUCLEASE_F2_4"/>
    <property type="match status" value="1"/>
</dbReference>
<keyword evidence="14" id="KW-0472">Membrane</keyword>
<dbReference type="Proteomes" id="UP000030699">
    <property type="component" value="Unassembled WGS sequence"/>
</dbReference>
<evidence type="ECO:0000256" key="6">
    <source>
        <dbReference type="ARBA" id="ARBA00022763"/>
    </source>
</evidence>
<name>A0A024WKS1_PLAFA</name>
<dbReference type="GO" id="GO:0003677">
    <property type="term" value="F:DNA binding"/>
    <property type="evidence" value="ECO:0007669"/>
    <property type="project" value="InterPro"/>
</dbReference>
<dbReference type="InterPro" id="IPR018246">
    <property type="entry name" value="AP_endonuc_F2_Zn_BS"/>
</dbReference>
<dbReference type="AlphaFoldDB" id="A0A024WKS1"/>
<evidence type="ECO:0000256" key="8">
    <source>
        <dbReference type="ARBA" id="ARBA00022833"/>
    </source>
</evidence>
<feature type="compositionally biased region" description="Low complexity" evidence="13">
    <location>
        <begin position="265"/>
        <end position="275"/>
    </location>
</feature>
<dbReference type="GO" id="GO:0003906">
    <property type="term" value="F:DNA-(apurinic or apyrimidinic site) endonuclease activity"/>
    <property type="evidence" value="ECO:0007669"/>
    <property type="project" value="TreeGrafter"/>
</dbReference>
<comment type="subcellular location">
    <subcellularLocation>
        <location evidence="3">Mitochondrion</location>
    </subcellularLocation>
</comment>
<dbReference type="GO" id="GO:0008270">
    <property type="term" value="F:zinc ion binding"/>
    <property type="evidence" value="ECO:0007669"/>
    <property type="project" value="InterPro"/>
</dbReference>
<feature type="domain" description="Xylose isomerase-like TIM barrel" evidence="15">
    <location>
        <begin position="340"/>
        <end position="593"/>
    </location>
</feature>
<evidence type="ECO:0000256" key="12">
    <source>
        <dbReference type="ARBA" id="ARBA00054483"/>
    </source>
</evidence>
<keyword evidence="14" id="KW-0812">Transmembrane</keyword>
<evidence type="ECO:0000256" key="9">
    <source>
        <dbReference type="ARBA" id="ARBA00023128"/>
    </source>
</evidence>
<dbReference type="GO" id="GO:0005739">
    <property type="term" value="C:mitochondrion"/>
    <property type="evidence" value="ECO:0007669"/>
    <property type="project" value="UniProtKB-SubCell"/>
</dbReference>
<evidence type="ECO:0000256" key="10">
    <source>
        <dbReference type="ARBA" id="ARBA00023204"/>
    </source>
</evidence>
<dbReference type="EMBL" id="KI925605">
    <property type="protein sequence ID" value="ETW47583.1"/>
    <property type="molecule type" value="Genomic_DNA"/>
</dbReference>
<feature type="region of interest" description="Disordered" evidence="13">
    <location>
        <begin position="232"/>
        <end position="295"/>
    </location>
</feature>
<dbReference type="InterPro" id="IPR036237">
    <property type="entry name" value="Xyl_isomerase-like_sf"/>
</dbReference>
<evidence type="ECO:0000256" key="4">
    <source>
        <dbReference type="ARBA" id="ARBA00005340"/>
    </source>
</evidence>
<dbReference type="FunFam" id="3.20.20.150:FF:000001">
    <property type="entry name" value="Probable endonuclease 4"/>
    <property type="match status" value="1"/>
</dbReference>
<evidence type="ECO:0000313" key="16">
    <source>
        <dbReference type="EMBL" id="ETW47583.1"/>
    </source>
</evidence>
<evidence type="ECO:0000256" key="3">
    <source>
        <dbReference type="ARBA" id="ARBA00004173"/>
    </source>
</evidence>
<accession>A0A024WKS1</accession>
<dbReference type="SMART" id="SM00518">
    <property type="entry name" value="AP2Ec"/>
    <property type="match status" value="1"/>
</dbReference>
<dbReference type="NCBIfam" id="NF002199">
    <property type="entry name" value="PRK01060.1-4"/>
    <property type="match status" value="1"/>
</dbReference>
<dbReference type="PROSITE" id="PS00729">
    <property type="entry name" value="AP_NUCLEASE_F2_1"/>
    <property type="match status" value="1"/>
</dbReference>
<dbReference type="OrthoDB" id="7663182at2759"/>
<proteinExistence type="inferred from homology"/>
<reference evidence="16 17" key="1">
    <citation type="submission" date="2013-02" db="EMBL/GenBank/DDBJ databases">
        <title>The Genome Annotation of Plasmodium falciparum MaliPS096_E11.</title>
        <authorList>
            <consortium name="The Broad Institute Genome Sequencing Platform"/>
            <consortium name="The Broad Institute Genome Sequencing Center for Infectious Disease"/>
            <person name="Neafsey D."/>
            <person name="Hoffman S."/>
            <person name="Volkman S."/>
            <person name="Rosenthal P."/>
            <person name="Walker B."/>
            <person name="Young S.K."/>
            <person name="Zeng Q."/>
            <person name="Gargeya S."/>
            <person name="Fitzgerald M."/>
            <person name="Haas B."/>
            <person name="Abouelleil A."/>
            <person name="Allen A.W."/>
            <person name="Alvarado L."/>
            <person name="Arachchi H.M."/>
            <person name="Berlin A.M."/>
            <person name="Chapman S.B."/>
            <person name="Gainer-Dewar J."/>
            <person name="Goldberg J."/>
            <person name="Griggs A."/>
            <person name="Gujja S."/>
            <person name="Hansen M."/>
            <person name="Howarth C."/>
            <person name="Imamovic A."/>
            <person name="Ireland A."/>
            <person name="Larimer J."/>
            <person name="McCowan C."/>
            <person name="Murphy C."/>
            <person name="Pearson M."/>
            <person name="Poon T.W."/>
            <person name="Priest M."/>
            <person name="Roberts A."/>
            <person name="Saif S."/>
            <person name="Shea T."/>
            <person name="Sisk P."/>
            <person name="Sykes S."/>
            <person name="Wortman J."/>
            <person name="Nusbaum C."/>
            <person name="Birren B."/>
        </authorList>
    </citation>
    <scope>NUCLEOTIDE SEQUENCE [LARGE SCALE GENOMIC DNA]</scope>
    <source>
        <strain evidence="16 17">MaliPS096_E11</strain>
    </source>
</reference>
<keyword evidence="9" id="KW-0496">Mitochondrion</keyword>
<keyword evidence="11" id="KW-0464">Manganese</keyword>
<keyword evidence="14" id="KW-1133">Transmembrane helix</keyword>